<comment type="caution">
    <text evidence="1">The sequence shown here is derived from an EMBL/GenBank/DDBJ whole genome shotgun (WGS) entry which is preliminary data.</text>
</comment>
<dbReference type="Proteomes" id="UP000478417">
    <property type="component" value="Unassembled WGS sequence"/>
</dbReference>
<dbReference type="AlphaFoldDB" id="A0A6B2LYZ1"/>
<dbReference type="InterPro" id="IPR008651">
    <property type="entry name" value="Uncharacterised_HicB"/>
</dbReference>
<dbReference type="EMBL" id="JAAGNX010000002">
    <property type="protein sequence ID" value="NDV61921.1"/>
    <property type="molecule type" value="Genomic_DNA"/>
</dbReference>
<name>A0A6B2LYZ1_9BACT</name>
<evidence type="ECO:0000313" key="1">
    <source>
        <dbReference type="EMBL" id="NDV61921.1"/>
    </source>
</evidence>
<reference evidence="1 2" key="1">
    <citation type="submission" date="2020-02" db="EMBL/GenBank/DDBJ databases">
        <title>Albibacoteraceae fam. nov., the first described family within the subdivision 4 Verrucomicrobia.</title>
        <authorList>
            <person name="Xi F."/>
        </authorList>
    </citation>
    <scope>NUCLEOTIDE SEQUENCE [LARGE SCALE GENOMIC DNA]</scope>
    <source>
        <strain evidence="1 2">CK1056</strain>
    </source>
</reference>
<evidence type="ECO:0000313" key="2">
    <source>
        <dbReference type="Proteomes" id="UP000478417"/>
    </source>
</evidence>
<proteinExistence type="predicted"/>
<dbReference type="RefSeq" id="WP_163963360.1">
    <property type="nucleotide sequence ID" value="NZ_JAAGNX010000002.1"/>
</dbReference>
<dbReference type="SUPFAM" id="SSF47598">
    <property type="entry name" value="Ribbon-helix-helix"/>
    <property type="match status" value="1"/>
</dbReference>
<keyword evidence="2" id="KW-1185">Reference proteome</keyword>
<protein>
    <submittedName>
        <fullName evidence="1">Toxin-antitoxin system HicB family antitoxin</fullName>
    </submittedName>
</protein>
<dbReference type="GO" id="GO:0006355">
    <property type="term" value="P:regulation of DNA-templated transcription"/>
    <property type="evidence" value="ECO:0007669"/>
    <property type="project" value="InterPro"/>
</dbReference>
<dbReference type="Pfam" id="PF05534">
    <property type="entry name" value="HicB"/>
    <property type="match status" value="1"/>
</dbReference>
<dbReference type="Gene3D" id="3.30.160.250">
    <property type="match status" value="1"/>
</dbReference>
<gene>
    <name evidence="1" type="ORF">G0Q06_05615</name>
</gene>
<dbReference type="SUPFAM" id="SSF143100">
    <property type="entry name" value="TTHA1013/TTHA0281-like"/>
    <property type="match status" value="1"/>
</dbReference>
<dbReference type="InterPro" id="IPR010985">
    <property type="entry name" value="Ribbon_hlx_hlx"/>
</dbReference>
<sequence>MKKKSDAYLKVVEWSEEDQCYIGTCPGLMFGGVHGHSEDKVYKELCQAVEEWIEDSEKEGIPLPEATAGRNYSGKFVLRVGEESHKALTIRALQKGESLNSYCKKVLEKGAV</sequence>
<dbReference type="InterPro" id="IPR035069">
    <property type="entry name" value="TTHA1013/TTHA0281-like"/>
</dbReference>
<accession>A0A6B2LYZ1</accession>
<organism evidence="1 2">
    <name type="scientific">Oceanipulchritudo coccoides</name>
    <dbReference type="NCBI Taxonomy" id="2706888"/>
    <lineage>
        <taxon>Bacteria</taxon>
        <taxon>Pseudomonadati</taxon>
        <taxon>Verrucomicrobiota</taxon>
        <taxon>Opitutia</taxon>
        <taxon>Puniceicoccales</taxon>
        <taxon>Oceanipulchritudinaceae</taxon>
        <taxon>Oceanipulchritudo</taxon>
    </lineage>
</organism>